<reference evidence="2" key="1">
    <citation type="submission" date="2023-03" db="EMBL/GenBank/DDBJ databases">
        <title>Massive genome expansion in bonnet fungi (Mycena s.s.) driven by repeated elements and novel gene families across ecological guilds.</title>
        <authorList>
            <consortium name="Lawrence Berkeley National Laboratory"/>
            <person name="Harder C.B."/>
            <person name="Miyauchi S."/>
            <person name="Viragh M."/>
            <person name="Kuo A."/>
            <person name="Thoen E."/>
            <person name="Andreopoulos B."/>
            <person name="Lu D."/>
            <person name="Skrede I."/>
            <person name="Drula E."/>
            <person name="Henrissat B."/>
            <person name="Morin E."/>
            <person name="Kohler A."/>
            <person name="Barry K."/>
            <person name="LaButti K."/>
            <person name="Morin E."/>
            <person name="Salamov A."/>
            <person name="Lipzen A."/>
            <person name="Mereny Z."/>
            <person name="Hegedus B."/>
            <person name="Baldrian P."/>
            <person name="Stursova M."/>
            <person name="Weitz H."/>
            <person name="Taylor A."/>
            <person name="Grigoriev I.V."/>
            <person name="Nagy L.G."/>
            <person name="Martin F."/>
            <person name="Kauserud H."/>
        </authorList>
    </citation>
    <scope>NUCLEOTIDE SEQUENCE</scope>
    <source>
        <strain evidence="2">CBHHK002</strain>
    </source>
</reference>
<organism evidence="2 3">
    <name type="scientific">Mycena albidolilacea</name>
    <dbReference type="NCBI Taxonomy" id="1033008"/>
    <lineage>
        <taxon>Eukaryota</taxon>
        <taxon>Fungi</taxon>
        <taxon>Dikarya</taxon>
        <taxon>Basidiomycota</taxon>
        <taxon>Agaricomycotina</taxon>
        <taxon>Agaricomycetes</taxon>
        <taxon>Agaricomycetidae</taxon>
        <taxon>Agaricales</taxon>
        <taxon>Marasmiineae</taxon>
        <taxon>Mycenaceae</taxon>
        <taxon>Mycena</taxon>
    </lineage>
</organism>
<sequence length="141" mass="16021">MLTTNLLLPHSGTTTEGLTPITNAKLGATQPHLRSGLWFSFGTLERNYKLVKEHGGDCYWDGRKGNSGRKKRISDEELEEAIQRIDEGELIDGEDIRHEMFPTVPARTVHNTLSRVSLEGHAQRKKPVLQPQHIQQHKNMF</sequence>
<accession>A0AAD6ZMQ5</accession>
<proteinExistence type="predicted"/>
<protein>
    <submittedName>
        <fullName evidence="2">Uncharacterized protein</fullName>
    </submittedName>
</protein>
<comment type="caution">
    <text evidence="2">The sequence shown here is derived from an EMBL/GenBank/DDBJ whole genome shotgun (WGS) entry which is preliminary data.</text>
</comment>
<dbReference type="EMBL" id="JARIHO010000037">
    <property type="protein sequence ID" value="KAJ7330453.1"/>
    <property type="molecule type" value="Genomic_DNA"/>
</dbReference>
<dbReference type="Proteomes" id="UP001218218">
    <property type="component" value="Unassembled WGS sequence"/>
</dbReference>
<feature type="region of interest" description="Disordered" evidence="1">
    <location>
        <begin position="119"/>
        <end position="141"/>
    </location>
</feature>
<feature type="compositionally biased region" description="Polar residues" evidence="1">
    <location>
        <begin position="132"/>
        <end position="141"/>
    </location>
</feature>
<evidence type="ECO:0000313" key="2">
    <source>
        <dbReference type="EMBL" id="KAJ7330453.1"/>
    </source>
</evidence>
<gene>
    <name evidence="2" type="ORF">DFH08DRAFT_815358</name>
</gene>
<evidence type="ECO:0000256" key="1">
    <source>
        <dbReference type="SAM" id="MobiDB-lite"/>
    </source>
</evidence>
<evidence type="ECO:0000313" key="3">
    <source>
        <dbReference type="Proteomes" id="UP001218218"/>
    </source>
</evidence>
<name>A0AAD6ZMQ5_9AGAR</name>
<keyword evidence="3" id="KW-1185">Reference proteome</keyword>
<dbReference type="AlphaFoldDB" id="A0AAD6ZMQ5"/>